<comment type="similarity">
    <text evidence="3">In the N-terminal section; belongs to the AAA ATPase family.</text>
</comment>
<feature type="domain" description="AAA+ ATPase" evidence="21">
    <location>
        <begin position="302"/>
        <end position="441"/>
    </location>
</feature>
<dbReference type="GO" id="GO:0010304">
    <property type="term" value="P:PSII associated light-harvesting complex II catabolic process"/>
    <property type="evidence" value="ECO:0007669"/>
    <property type="project" value="UniProtKB-ARBA"/>
</dbReference>
<dbReference type="Pfam" id="PF17862">
    <property type="entry name" value="AAA_lid_3"/>
    <property type="match status" value="1"/>
</dbReference>
<dbReference type="Proteomes" id="UP000655225">
    <property type="component" value="Unassembled WGS sequence"/>
</dbReference>
<accession>A0A835DUY1</accession>
<dbReference type="GO" id="GO:0005524">
    <property type="term" value="F:ATP binding"/>
    <property type="evidence" value="ECO:0007669"/>
    <property type="project" value="UniProtKB-KW"/>
</dbReference>
<protein>
    <recommendedName>
        <fullName evidence="21">AAA+ ATPase domain-containing protein</fullName>
    </recommendedName>
</protein>
<dbReference type="InterPro" id="IPR041569">
    <property type="entry name" value="AAA_lid_3"/>
</dbReference>
<dbReference type="GO" id="GO:0004176">
    <property type="term" value="F:ATP-dependent peptidase activity"/>
    <property type="evidence" value="ECO:0007669"/>
    <property type="project" value="InterPro"/>
</dbReference>
<dbReference type="SUPFAM" id="SSF140990">
    <property type="entry name" value="FtsH protease domain-like"/>
    <property type="match status" value="1"/>
</dbReference>
<dbReference type="InterPro" id="IPR000642">
    <property type="entry name" value="Peptidase_M41"/>
</dbReference>
<evidence type="ECO:0000256" key="10">
    <source>
        <dbReference type="ARBA" id="ARBA00022801"/>
    </source>
</evidence>
<reference evidence="22 23" key="1">
    <citation type="submission" date="2020-04" db="EMBL/GenBank/DDBJ databases">
        <title>Plant Genome Project.</title>
        <authorList>
            <person name="Zhang R.-G."/>
        </authorList>
    </citation>
    <scope>NUCLEOTIDE SEQUENCE [LARGE SCALE GENOMIC DNA]</scope>
    <source>
        <strain evidence="22">YNK0</strain>
        <tissue evidence="22">Leaf</tissue>
    </source>
</reference>
<dbReference type="Pfam" id="PF01434">
    <property type="entry name" value="Peptidase_M41"/>
    <property type="match status" value="1"/>
</dbReference>
<evidence type="ECO:0000256" key="16">
    <source>
        <dbReference type="ARBA" id="ARBA00023078"/>
    </source>
</evidence>
<keyword evidence="11" id="KW-0862">Zinc</keyword>
<comment type="similarity">
    <text evidence="2">In the C-terminal section; belongs to the peptidase M41 family.</text>
</comment>
<organism evidence="22 23">
    <name type="scientific">Tetracentron sinense</name>
    <name type="common">Spur-leaf</name>
    <dbReference type="NCBI Taxonomy" id="13715"/>
    <lineage>
        <taxon>Eukaryota</taxon>
        <taxon>Viridiplantae</taxon>
        <taxon>Streptophyta</taxon>
        <taxon>Embryophyta</taxon>
        <taxon>Tracheophyta</taxon>
        <taxon>Spermatophyta</taxon>
        <taxon>Magnoliopsida</taxon>
        <taxon>Trochodendrales</taxon>
        <taxon>Trochodendraceae</taxon>
        <taxon>Tetracentron</taxon>
    </lineage>
</organism>
<evidence type="ECO:0000256" key="9">
    <source>
        <dbReference type="ARBA" id="ARBA00022741"/>
    </source>
</evidence>
<keyword evidence="15" id="KW-0482">Metalloprotease</keyword>
<dbReference type="GO" id="GO:0009535">
    <property type="term" value="C:chloroplast thylakoid membrane"/>
    <property type="evidence" value="ECO:0007669"/>
    <property type="project" value="UniProtKB-SubCell"/>
</dbReference>
<dbReference type="OrthoDB" id="1413014at2759"/>
<keyword evidence="6" id="KW-0645">Protease</keyword>
<keyword evidence="7 20" id="KW-0812">Transmembrane</keyword>
<dbReference type="GO" id="GO:0008270">
    <property type="term" value="F:zinc ion binding"/>
    <property type="evidence" value="ECO:0007669"/>
    <property type="project" value="InterPro"/>
</dbReference>
<dbReference type="Gene3D" id="1.20.58.760">
    <property type="entry name" value="Peptidase M41"/>
    <property type="match status" value="1"/>
</dbReference>
<keyword evidence="4" id="KW-0150">Chloroplast</keyword>
<evidence type="ECO:0000313" key="23">
    <source>
        <dbReference type="Proteomes" id="UP000655225"/>
    </source>
</evidence>
<dbReference type="OMA" id="PEEDIYC"/>
<dbReference type="Gene3D" id="3.40.50.300">
    <property type="entry name" value="P-loop containing nucleotide triphosphate hydrolases"/>
    <property type="match status" value="1"/>
</dbReference>
<evidence type="ECO:0000256" key="18">
    <source>
        <dbReference type="ARBA" id="ARBA00060455"/>
    </source>
</evidence>
<evidence type="ECO:0000259" key="21">
    <source>
        <dbReference type="SMART" id="SM00382"/>
    </source>
</evidence>
<keyword evidence="12" id="KW-0067">ATP-binding</keyword>
<evidence type="ECO:0000256" key="3">
    <source>
        <dbReference type="ARBA" id="ARBA00010550"/>
    </source>
</evidence>
<dbReference type="FunFam" id="3.30.720.210:FF:000002">
    <property type="entry name" value="ATP-dependent zinc metalloprotease FTSH chloroplastic"/>
    <property type="match status" value="1"/>
</dbReference>
<keyword evidence="5" id="KW-0934">Plastid</keyword>
<evidence type="ECO:0000313" key="22">
    <source>
        <dbReference type="EMBL" id="KAF8413704.1"/>
    </source>
</evidence>
<dbReference type="FunFam" id="1.10.8.60:FF:000001">
    <property type="entry name" value="ATP-dependent zinc metalloprotease FtsH"/>
    <property type="match status" value="1"/>
</dbReference>
<dbReference type="InterPro" id="IPR005936">
    <property type="entry name" value="FtsH"/>
</dbReference>
<dbReference type="EMBL" id="JABCRI010000001">
    <property type="protein sequence ID" value="KAF8413704.1"/>
    <property type="molecule type" value="Genomic_DNA"/>
</dbReference>
<evidence type="ECO:0000256" key="19">
    <source>
        <dbReference type="SAM" id="MobiDB-lite"/>
    </source>
</evidence>
<keyword evidence="10" id="KW-0378">Hydrolase</keyword>
<dbReference type="Pfam" id="PF00004">
    <property type="entry name" value="AAA"/>
    <property type="match status" value="1"/>
</dbReference>
<evidence type="ECO:0000256" key="4">
    <source>
        <dbReference type="ARBA" id="ARBA00022528"/>
    </source>
</evidence>
<keyword evidence="13" id="KW-0809">Transit peptide</keyword>
<dbReference type="AlphaFoldDB" id="A0A835DUY1"/>
<dbReference type="CDD" id="cd19501">
    <property type="entry name" value="RecA-like_FtsH"/>
    <property type="match status" value="1"/>
</dbReference>
<dbReference type="InterPro" id="IPR027417">
    <property type="entry name" value="P-loop_NTPase"/>
</dbReference>
<comment type="cofactor">
    <cofactor evidence="1">
        <name>Zn(2+)</name>
        <dbReference type="ChEBI" id="CHEBI:29105"/>
    </cofactor>
</comment>
<dbReference type="GO" id="GO:0006508">
    <property type="term" value="P:proteolysis"/>
    <property type="evidence" value="ECO:0007669"/>
    <property type="project" value="UniProtKB-KW"/>
</dbReference>
<feature type="region of interest" description="Disordered" evidence="19">
    <location>
        <begin position="80"/>
        <end position="99"/>
    </location>
</feature>
<dbReference type="PROSITE" id="PS00674">
    <property type="entry name" value="AAA"/>
    <property type="match status" value="1"/>
</dbReference>
<dbReference type="FunFam" id="1.20.58.760:FF:000035">
    <property type="entry name" value="ATP-dependent zinc metalloprotease FTSH 6 chloroplastic"/>
    <property type="match status" value="1"/>
</dbReference>
<evidence type="ECO:0000256" key="2">
    <source>
        <dbReference type="ARBA" id="ARBA00010044"/>
    </source>
</evidence>
<dbReference type="FunFam" id="3.40.50.300:FF:000001">
    <property type="entry name" value="ATP-dependent zinc metalloprotease FtsH"/>
    <property type="match status" value="1"/>
</dbReference>
<dbReference type="SUPFAM" id="SSF52540">
    <property type="entry name" value="P-loop containing nucleoside triphosphate hydrolases"/>
    <property type="match status" value="1"/>
</dbReference>
<sequence length="761" mass="81864">MTTIFPTFVCTVFTASQRKNPARFLPLSSALFLVHKLLCIITLMAAPSACFVANGLSTHSTKLSLSKDIYGRRLSPSSGLPSLGKVPKANSVKSSLDQRQHEGRRGFLKLLLGNVGLGVPTLLGTGNAYADDQGVSTSRMSYSRFLEDLGKNRVKKVDLFENGTIAIVEAVSPELGNRVQRVRVQLPGLSQELLQKFREKKIDFAAHNGQEDSGSVLLNLIGNLAFPLILIGGLFLLSRRSSGGMGGPGFPFGQSKAKFEMEPNTGVTFDDVAGVDEAKQDFMEVVEFLKKPERFTAVGARIPKGVLLVGPPGTGKTLLAKAIAGEAGVPFFSISGSEFVEMFVGVGASRVRDLFKKAKENAPCIVFVDEIDAVGRQRGAGIGGGNDEREQTLNQLLTEMDGFEGNTGIIVIAATNRADILDSALLRPGRFDRQVSVDVPDVRGRTEILKVHASNKKFDGNVSLDVIAMRTPGFSGADLANLLNEAAILAGRRGKTTISSKEIDDSIDRIVAGMEGTVMTDGKTKSLVAYHEVGHAICGYVIEFSVSLLLLYDISGRKLFHNPFTLSLTLTPGHDAVQKVTLVPRGQARGLTWFIPADDPTLISKQQLFARIVGGLGGRAAEEVIFGEPEVTTGAAGDLQQITGLAKQMVTTFGMSDIGPWSLMDSSAQSADVVMRMMARNSMSEKLAEDIDAAIKRMSDSAYDIALSHIRNNREAIDKIVEVLLEKETMSGDEFRALLSEFVEIPAENRVPSSVQSPVTV</sequence>
<evidence type="ECO:0000256" key="5">
    <source>
        <dbReference type="ARBA" id="ARBA00022640"/>
    </source>
</evidence>
<feature type="transmembrane region" description="Helical" evidence="20">
    <location>
        <begin position="216"/>
        <end position="237"/>
    </location>
</feature>
<evidence type="ECO:0000256" key="8">
    <source>
        <dbReference type="ARBA" id="ARBA00022723"/>
    </source>
</evidence>
<dbReference type="InterPro" id="IPR003593">
    <property type="entry name" value="AAA+_ATPase"/>
</dbReference>
<dbReference type="GO" id="GO:0004222">
    <property type="term" value="F:metalloendopeptidase activity"/>
    <property type="evidence" value="ECO:0007669"/>
    <property type="project" value="InterPro"/>
</dbReference>
<dbReference type="Gene3D" id="1.10.8.60">
    <property type="match status" value="1"/>
</dbReference>
<keyword evidence="14 20" id="KW-1133">Transmembrane helix</keyword>
<comment type="subcellular location">
    <subcellularLocation>
        <location evidence="18">Plastid</location>
        <location evidence="18">Chloroplast thylakoid membrane</location>
        <topology evidence="18">Single-pass membrane protein</topology>
        <orientation evidence="18">Stromal side</orientation>
    </subcellularLocation>
</comment>
<dbReference type="InterPro" id="IPR003960">
    <property type="entry name" value="ATPase_AAA_CS"/>
</dbReference>
<dbReference type="GO" id="GO:0016887">
    <property type="term" value="F:ATP hydrolysis activity"/>
    <property type="evidence" value="ECO:0007669"/>
    <property type="project" value="InterPro"/>
</dbReference>
<dbReference type="InterPro" id="IPR011546">
    <property type="entry name" value="Pept_M41_FtsH_extracell"/>
</dbReference>
<evidence type="ECO:0000256" key="12">
    <source>
        <dbReference type="ARBA" id="ARBA00022840"/>
    </source>
</evidence>
<keyword evidence="16" id="KW-0793">Thylakoid</keyword>
<keyword evidence="8" id="KW-0479">Metal-binding</keyword>
<evidence type="ECO:0000256" key="15">
    <source>
        <dbReference type="ARBA" id="ARBA00023049"/>
    </source>
</evidence>
<keyword evidence="9" id="KW-0547">Nucleotide-binding</keyword>
<keyword evidence="23" id="KW-1185">Reference proteome</keyword>
<name>A0A835DUY1_TETSI</name>
<evidence type="ECO:0000256" key="20">
    <source>
        <dbReference type="SAM" id="Phobius"/>
    </source>
</evidence>
<dbReference type="InterPro" id="IPR037219">
    <property type="entry name" value="Peptidase_M41-like"/>
</dbReference>
<evidence type="ECO:0000256" key="11">
    <source>
        <dbReference type="ARBA" id="ARBA00022833"/>
    </source>
</evidence>
<evidence type="ECO:0000256" key="14">
    <source>
        <dbReference type="ARBA" id="ARBA00022989"/>
    </source>
</evidence>
<evidence type="ECO:0000256" key="17">
    <source>
        <dbReference type="ARBA" id="ARBA00023136"/>
    </source>
</evidence>
<gene>
    <name evidence="22" type="ORF">HHK36_001696</name>
</gene>
<comment type="caution">
    <text evidence="22">The sequence shown here is derived from an EMBL/GenBank/DDBJ whole genome shotgun (WGS) entry which is preliminary data.</text>
</comment>
<proteinExistence type="inferred from homology"/>
<evidence type="ECO:0000256" key="6">
    <source>
        <dbReference type="ARBA" id="ARBA00022670"/>
    </source>
</evidence>
<evidence type="ECO:0000256" key="1">
    <source>
        <dbReference type="ARBA" id="ARBA00001947"/>
    </source>
</evidence>
<dbReference type="Pfam" id="PF06480">
    <property type="entry name" value="FtsH_ext"/>
    <property type="match status" value="1"/>
</dbReference>
<evidence type="ECO:0000256" key="13">
    <source>
        <dbReference type="ARBA" id="ARBA00022946"/>
    </source>
</evidence>
<keyword evidence="17 20" id="KW-0472">Membrane</keyword>
<dbReference type="SMART" id="SM00382">
    <property type="entry name" value="AAA"/>
    <property type="match status" value="1"/>
</dbReference>
<dbReference type="PANTHER" id="PTHR23076">
    <property type="entry name" value="METALLOPROTEASE M41 FTSH"/>
    <property type="match status" value="1"/>
</dbReference>
<dbReference type="InterPro" id="IPR003959">
    <property type="entry name" value="ATPase_AAA_core"/>
</dbReference>
<dbReference type="HAMAP" id="MF_01458">
    <property type="entry name" value="FtsH"/>
    <property type="match status" value="1"/>
</dbReference>
<evidence type="ECO:0000256" key="7">
    <source>
        <dbReference type="ARBA" id="ARBA00022692"/>
    </source>
</evidence>
<dbReference type="PANTHER" id="PTHR23076:SF139">
    <property type="entry name" value="ATP-DEPENDENT ZINC METALLOPROTEASE FTSH 2, CHLOROPLASTIC"/>
    <property type="match status" value="1"/>
</dbReference>
<feature type="transmembrane region" description="Helical" evidence="20">
    <location>
        <begin position="34"/>
        <end position="56"/>
    </location>
</feature>